<protein>
    <submittedName>
        <fullName evidence="1">RCG42680</fullName>
    </submittedName>
</protein>
<evidence type="ECO:0000313" key="2">
    <source>
        <dbReference type="Proteomes" id="UP000234681"/>
    </source>
</evidence>
<proteinExistence type="predicted"/>
<sequence length="72" mass="7673">MQGEPMHAGLHGMRACMAEYRGGANQSDAQCPSPTASGVVVILLHQASFHESVIAKHPFTYVTSAIVFTCLL</sequence>
<dbReference type="EMBL" id="CH474012">
    <property type="protein sequence ID" value="EDL89530.1"/>
    <property type="molecule type" value="Genomic_DNA"/>
</dbReference>
<evidence type="ECO:0000313" key="1">
    <source>
        <dbReference type="EMBL" id="EDL89530.1"/>
    </source>
</evidence>
<accession>A6K172</accession>
<dbReference type="AlphaFoldDB" id="A6K172"/>
<reference evidence="1 2" key="1">
    <citation type="submission" date="2005-07" db="EMBL/GenBank/DDBJ databases">
        <authorList>
            <person name="Mural R.J."/>
            <person name="Li P.W."/>
            <person name="Adams M.D."/>
            <person name="Amanatides P.G."/>
            <person name="Baden-Tillson H."/>
            <person name="Barnstead M."/>
            <person name="Chin S.H."/>
            <person name="Dew I."/>
            <person name="Evans C.A."/>
            <person name="Ferriera S."/>
            <person name="Flanigan M."/>
            <person name="Fosler C."/>
            <person name="Glodek A."/>
            <person name="Gu Z."/>
            <person name="Holt R.A."/>
            <person name="Jennings D."/>
            <person name="Kraft C.L."/>
            <person name="Lu F."/>
            <person name="Nguyen T."/>
            <person name="Nusskern D.R."/>
            <person name="Pfannkoch C.M."/>
            <person name="Sitter C."/>
            <person name="Sutton G.G."/>
            <person name="Venter J.C."/>
            <person name="Wang Z."/>
            <person name="Woodage T."/>
            <person name="Zheng X.H."/>
            <person name="Zhong F."/>
        </authorList>
    </citation>
    <scope>NUCLEOTIDE SEQUENCE [LARGE SCALE GENOMIC DNA]</scope>
    <source>
        <strain>BN</strain>
        <strain evidence="2">Sprague-Dawley</strain>
    </source>
</reference>
<organism evidence="1 2">
    <name type="scientific">Rattus norvegicus</name>
    <name type="common">Rat</name>
    <dbReference type="NCBI Taxonomy" id="10116"/>
    <lineage>
        <taxon>Eukaryota</taxon>
        <taxon>Metazoa</taxon>
        <taxon>Chordata</taxon>
        <taxon>Craniata</taxon>
        <taxon>Vertebrata</taxon>
        <taxon>Euteleostomi</taxon>
        <taxon>Mammalia</taxon>
        <taxon>Eutheria</taxon>
        <taxon>Euarchontoglires</taxon>
        <taxon>Glires</taxon>
        <taxon>Rodentia</taxon>
        <taxon>Myomorpha</taxon>
        <taxon>Muroidea</taxon>
        <taxon>Muridae</taxon>
        <taxon>Murinae</taxon>
        <taxon>Rattus</taxon>
    </lineage>
</organism>
<dbReference type="Proteomes" id="UP000234681">
    <property type="component" value="Chromosome 12"/>
</dbReference>
<gene>
    <name evidence="1" type="ORF">rCG_42680</name>
</gene>
<name>A6K172_RAT</name>